<dbReference type="Gene3D" id="2.40.50.870">
    <property type="entry name" value="Protein of unknown function (DUF3299)"/>
    <property type="match status" value="1"/>
</dbReference>
<dbReference type="Pfam" id="PF11736">
    <property type="entry name" value="DUF3299"/>
    <property type="match status" value="1"/>
</dbReference>
<feature type="signal peptide" evidence="1">
    <location>
        <begin position="1"/>
        <end position="19"/>
    </location>
</feature>
<organism evidence="2 3">
    <name type="scientific">Litorivicinus lipolyticus</name>
    <dbReference type="NCBI Taxonomy" id="418701"/>
    <lineage>
        <taxon>Bacteria</taxon>
        <taxon>Pseudomonadati</taxon>
        <taxon>Pseudomonadota</taxon>
        <taxon>Gammaproteobacteria</taxon>
        <taxon>Oceanospirillales</taxon>
        <taxon>Litorivicinaceae</taxon>
        <taxon>Litorivicinus</taxon>
    </lineage>
</organism>
<keyword evidence="1" id="KW-0732">Signal</keyword>
<dbReference type="AlphaFoldDB" id="A0A5Q2QCR6"/>
<evidence type="ECO:0000256" key="1">
    <source>
        <dbReference type="SAM" id="SignalP"/>
    </source>
</evidence>
<feature type="chain" id="PRO_5024282641" evidence="1">
    <location>
        <begin position="20"/>
        <end position="192"/>
    </location>
</feature>
<proteinExistence type="predicted"/>
<accession>A0A5Q2QCR6</accession>
<dbReference type="InterPro" id="IPR021727">
    <property type="entry name" value="DUF3299"/>
</dbReference>
<evidence type="ECO:0000313" key="3">
    <source>
        <dbReference type="Proteomes" id="UP000388235"/>
    </source>
</evidence>
<dbReference type="RefSeq" id="WP_153713134.1">
    <property type="nucleotide sequence ID" value="NZ_CP045871.1"/>
</dbReference>
<dbReference type="KEGG" id="llp:GH975_03215"/>
<gene>
    <name evidence="2" type="ORF">GH975_03215</name>
</gene>
<name>A0A5Q2QCR6_9GAMM</name>
<dbReference type="OrthoDB" id="9784998at2"/>
<protein>
    <submittedName>
        <fullName evidence="2">DUF3299 domain-containing protein</fullName>
    </submittedName>
</protein>
<dbReference type="EMBL" id="CP045871">
    <property type="protein sequence ID" value="QGG79630.1"/>
    <property type="molecule type" value="Genomic_DNA"/>
</dbReference>
<dbReference type="Proteomes" id="UP000388235">
    <property type="component" value="Chromosome"/>
</dbReference>
<evidence type="ECO:0000313" key="2">
    <source>
        <dbReference type="EMBL" id="QGG79630.1"/>
    </source>
</evidence>
<keyword evidence="3" id="KW-1185">Reference proteome</keyword>
<sequence>MIKSVGAIALLFSALGASASWFSSDDPIRLDDARLKQSYASWDGLIPPDAYAWVPENPSFELIDSDEFQRQLEASGASLNEGMQGKAIGIGGFMVPIDVDGQQVLTFLLVPEAGQCVHVPAPPINQTVLVDASLNPVLLRDLYQPIWVNGDIRVSRGDTDLAEYGYLLVDPRVYDLEIPDYDAALVPRHSGD</sequence>
<reference evidence="2 3" key="1">
    <citation type="submission" date="2019-11" db="EMBL/GenBank/DDBJ databases">
        <authorList>
            <person name="Khan S.A."/>
            <person name="Jeon C.O."/>
            <person name="Chun B.H."/>
        </authorList>
    </citation>
    <scope>NUCLEOTIDE SEQUENCE [LARGE SCALE GENOMIC DNA]</scope>
    <source>
        <strain evidence="2 3">IMCC 1097</strain>
    </source>
</reference>